<dbReference type="EC" id="2.7.11.1" evidence="1"/>
<evidence type="ECO:0000256" key="5">
    <source>
        <dbReference type="ARBA" id="ARBA00022741"/>
    </source>
</evidence>
<dbReference type="SMART" id="SM00220">
    <property type="entry name" value="S_TKc"/>
    <property type="match status" value="1"/>
</dbReference>
<comment type="catalytic activity">
    <reaction evidence="9">
        <text>L-seryl-[protein] + ATP = O-phospho-L-seryl-[protein] + ADP + H(+)</text>
        <dbReference type="Rhea" id="RHEA:17989"/>
        <dbReference type="Rhea" id="RHEA-COMP:9863"/>
        <dbReference type="Rhea" id="RHEA-COMP:11604"/>
        <dbReference type="ChEBI" id="CHEBI:15378"/>
        <dbReference type="ChEBI" id="CHEBI:29999"/>
        <dbReference type="ChEBI" id="CHEBI:30616"/>
        <dbReference type="ChEBI" id="CHEBI:83421"/>
        <dbReference type="ChEBI" id="CHEBI:456216"/>
        <dbReference type="EC" id="2.7.11.1"/>
    </reaction>
</comment>
<dbReference type="PANTHER" id="PTHR24346:SF110">
    <property type="entry name" value="NON-SPECIFIC SERINE_THREONINE PROTEIN KINASE"/>
    <property type="match status" value="1"/>
</dbReference>
<reference evidence="13 14" key="1">
    <citation type="journal article" date="2011" name="Genome Biol.">
        <title>Genome sequence of the insect pathogenic fungus Cordyceps militaris, a valued traditional Chinese medicine.</title>
        <authorList>
            <person name="Zheng P."/>
            <person name="Xia Y."/>
            <person name="Xiao G."/>
            <person name="Xiong C."/>
            <person name="Hu X."/>
            <person name="Zhang S."/>
            <person name="Zheng H."/>
            <person name="Huang Y."/>
            <person name="Zhou Y."/>
            <person name="Wang S."/>
            <person name="Zhao G.P."/>
            <person name="Liu X."/>
            <person name="St Leger R.J."/>
            <person name="Wang C."/>
        </authorList>
    </citation>
    <scope>NUCLEOTIDE SEQUENCE [LARGE SCALE GENOMIC DNA]</scope>
    <source>
        <strain evidence="13 14">CM01</strain>
    </source>
</reference>
<evidence type="ECO:0000256" key="8">
    <source>
        <dbReference type="ARBA" id="ARBA00047899"/>
    </source>
</evidence>
<keyword evidence="4" id="KW-0808">Transferase</keyword>
<dbReference type="Proteomes" id="UP000001610">
    <property type="component" value="Unassembled WGS sequence"/>
</dbReference>
<feature type="compositionally biased region" description="Basic and acidic residues" evidence="11">
    <location>
        <begin position="393"/>
        <end position="427"/>
    </location>
</feature>
<dbReference type="GO" id="GO:0000011">
    <property type="term" value="P:vacuole inheritance"/>
    <property type="evidence" value="ECO:0007669"/>
    <property type="project" value="UniProtKB-ARBA"/>
</dbReference>
<accession>G3J6S8</accession>
<dbReference type="PROSITE" id="PS00107">
    <property type="entry name" value="PROTEIN_KINASE_ATP"/>
    <property type="match status" value="1"/>
</dbReference>
<feature type="compositionally biased region" description="Polar residues" evidence="11">
    <location>
        <begin position="473"/>
        <end position="485"/>
    </location>
</feature>
<dbReference type="InParanoid" id="G3J6S8"/>
<dbReference type="InterPro" id="IPR008271">
    <property type="entry name" value="Ser/Thr_kinase_AS"/>
</dbReference>
<keyword evidence="6 13" id="KW-0418">Kinase</keyword>
<feature type="domain" description="Protein kinase" evidence="12">
    <location>
        <begin position="528"/>
        <end position="822"/>
    </location>
</feature>
<sequence>MAPFWLSIGYPVFRTCEVHPSNPSIHPGASMTMQFAARLVGVPLRSRRNIGLASEDRILNAKAPATIRSKRTGCARMPNRKDKYIFSCALFLGADLSPPLQGNGRCLFLFARTSLLPAPRRLIDSSPRSRAEPAQHRVLEGFQRLQHPQQRCGPPRLHRLLPENPPCRPRTAQDSPSPPNQLPAPITCLSSASLLLISSANSSRINSTSNRPAALLCIAVADRRPPSFHAQPVFPSADSFHQKHENLTLVSFPWVGLRWLPPLPLATTPPIMSAALQSSRHQPPPVLTSSPLPPASNRQYMSSHASPTRESYGSLPISPASQSAGRPPSRKTSSGAAAYPNDVTTTLAARPTTNSAFNYNSPQAVPSDPLSTMAPPAPPRTSSSYQNGNSRRYTPEKLTDTSKHVHAEPSRNEHRHADQNGHYDSPKARRSPPSHIAHQDASRQTGSRDGRQQETAIPIRTHQSDTPRRTPEASDTLNRIITNPEENYRVSPSRESAPAPSVPSGTPDDRRRRQEHPRSHRTSKFGDFILGNTIGEGEFGKVKLGWKQDSSVQVAIKLIKRDTVGTNPSRLAKIRREVTILRGLHHPNIVRLFDMVETDRYIGIILEYASGGELFDYILNHRYLKDGSARRLFAQLVSGVGYLHKKGIVHRDLKLENLLLDSNRNIIITDFGFANTFDPHEDLSEEEELNLQDRDQVKRMGLDRVHSNGMRKGDLMQTSCGSPCYAAPELVVSDALYTGRKVDVWSCGVILYAMLAGYLPFDDDPANPEGDNINLLYKYIVTTPLTFPEYVTPHARDLLRRILVPNPRKRADLFEVARHSWLSEYAHIVEFITSSTTSPLDVQNGNNGIDDFETPMMTRSASVREAAKQRSPQHAVGGLSKAHAKIDSPTDVSHRTTKDAKRRTVQVEYVAPTTQTQRGVDEQGRDLAATSYSAPRDKPLPVEPASRDKYGRTGQQKAPPVSINSGKPGDGRTGPDNTYLAGGSSGARPQTGGSMQSTGSMGLQSRVLNYGQPAPPTVENTNAQGRIQQPAHPDDELAGRNNVAVPPKFARVSGFNDSPRPVGEVRGHKRSSTLGDLGNKILGRSGSVFGKKGKRPEPQMAEKKKYPPISIANNMAGEEPGRASMDSKFSGGRRSFSLGLGKKRSGSIAPSQGSEEKKDKRRFSLLPASFSLKAIGLGKGSGDLTPSDAGSRNDLPIQDPRADHARNFTAPGDARGSTPFFDDLPANNTFTQPPTSSSPGHQRYQSAQLDGRPVDAIPTYIRRGSQHRNGSQSPADMRRPPTEPQVGSYRSGLHTPEGYDGRRVGTSGGHPHRGTLQKSNKRFTDAYEQDGFQGHEGSSGLGAVTSEQNNDVRQRRHVLECPTKLAAVASKRHTRHPHDLSTCSSGFGRMATWPEAADPTVKIASIRFNTCFKTIHIDDTWLNITLDNSGHFDEPRANVSKNKYGVRGRTMKLEA</sequence>
<evidence type="ECO:0000256" key="11">
    <source>
        <dbReference type="SAM" id="MobiDB-lite"/>
    </source>
</evidence>
<gene>
    <name evidence="13" type="ORF">CCM_00060</name>
</gene>
<dbReference type="EMBL" id="JH126399">
    <property type="protein sequence ID" value="EGX95406.1"/>
    <property type="molecule type" value="Genomic_DNA"/>
</dbReference>
<feature type="compositionally biased region" description="Basic and acidic residues" evidence="11">
    <location>
        <begin position="935"/>
        <end position="951"/>
    </location>
</feature>
<evidence type="ECO:0000256" key="3">
    <source>
        <dbReference type="ARBA" id="ARBA00022553"/>
    </source>
</evidence>
<dbReference type="VEuPathDB" id="FungiDB:CCM_00060"/>
<dbReference type="FunFam" id="3.30.200.20:FF:000042">
    <property type="entry name" value="Aurora kinase A"/>
    <property type="match status" value="1"/>
</dbReference>
<feature type="compositionally biased region" description="Pro residues" evidence="11">
    <location>
        <begin position="282"/>
        <end position="294"/>
    </location>
</feature>
<keyword evidence="14" id="KW-1185">Reference proteome</keyword>
<feature type="region of interest" description="Disordered" evidence="11">
    <location>
        <begin position="276"/>
        <end position="525"/>
    </location>
</feature>
<feature type="compositionally biased region" description="Low complexity" evidence="11">
    <location>
        <begin position="990"/>
        <end position="1000"/>
    </location>
</feature>
<dbReference type="GeneID" id="18162095"/>
<dbReference type="FunFam" id="1.10.510.10:FF:000397">
    <property type="entry name" value="Serine/threonine-protein kinase KIN4"/>
    <property type="match status" value="1"/>
</dbReference>
<dbReference type="Pfam" id="PF00069">
    <property type="entry name" value="Pkinase"/>
    <property type="match status" value="1"/>
</dbReference>
<feature type="compositionally biased region" description="Basic residues" evidence="11">
    <location>
        <begin position="1310"/>
        <end position="1319"/>
    </location>
</feature>
<dbReference type="HOGENOM" id="CLU_003954_0_1_1"/>
<evidence type="ECO:0000256" key="7">
    <source>
        <dbReference type="ARBA" id="ARBA00022840"/>
    </source>
</evidence>
<dbReference type="Gene3D" id="1.10.510.10">
    <property type="entry name" value="Transferase(Phosphotransferase) domain 1"/>
    <property type="match status" value="1"/>
</dbReference>
<dbReference type="OrthoDB" id="193931at2759"/>
<evidence type="ECO:0000256" key="6">
    <source>
        <dbReference type="ARBA" id="ARBA00022777"/>
    </source>
</evidence>
<dbReference type="GO" id="GO:0045033">
    <property type="term" value="P:peroxisome inheritance"/>
    <property type="evidence" value="ECO:0007669"/>
    <property type="project" value="UniProtKB-ARBA"/>
</dbReference>
<feature type="region of interest" description="Disordered" evidence="11">
    <location>
        <begin position="1049"/>
        <end position="1162"/>
    </location>
</feature>
<feature type="compositionally biased region" description="Basic and acidic residues" evidence="11">
    <location>
        <begin position="462"/>
        <end position="472"/>
    </location>
</feature>
<dbReference type="PROSITE" id="PS00108">
    <property type="entry name" value="PROTEIN_KINASE_ST"/>
    <property type="match status" value="1"/>
</dbReference>
<protein>
    <recommendedName>
        <fullName evidence="1">non-specific serine/threonine protein kinase</fullName>
        <ecNumber evidence="1">2.7.11.1</ecNumber>
    </recommendedName>
</protein>
<keyword evidence="3" id="KW-0597">Phosphoprotein</keyword>
<dbReference type="InterPro" id="IPR017441">
    <property type="entry name" value="Protein_kinase_ATP_BS"/>
</dbReference>
<dbReference type="InterPro" id="IPR011009">
    <property type="entry name" value="Kinase-like_dom_sf"/>
</dbReference>
<dbReference type="KEGG" id="cmt:CCM_00060"/>
<evidence type="ECO:0000256" key="10">
    <source>
        <dbReference type="PROSITE-ProRule" id="PRU10141"/>
    </source>
</evidence>
<evidence type="ECO:0000259" key="12">
    <source>
        <dbReference type="PROSITE" id="PS50011"/>
    </source>
</evidence>
<feature type="binding site" evidence="10">
    <location>
        <position position="557"/>
    </location>
    <ligand>
        <name>ATP</name>
        <dbReference type="ChEBI" id="CHEBI:30616"/>
    </ligand>
</feature>
<name>G3J6S8_CORMM</name>
<evidence type="ECO:0000256" key="4">
    <source>
        <dbReference type="ARBA" id="ARBA00022679"/>
    </source>
</evidence>
<feature type="compositionally biased region" description="Basic and acidic residues" evidence="11">
    <location>
        <begin position="884"/>
        <end position="899"/>
    </location>
</feature>
<feature type="compositionally biased region" description="Polar residues" evidence="11">
    <location>
        <begin position="342"/>
        <end position="364"/>
    </location>
</feature>
<dbReference type="SUPFAM" id="SSF56112">
    <property type="entry name" value="Protein kinase-like (PK-like)"/>
    <property type="match status" value="1"/>
</dbReference>
<keyword evidence="2 13" id="KW-0723">Serine/threonine-protein kinase</keyword>
<dbReference type="RefSeq" id="XP_006665283.1">
    <property type="nucleotide sequence ID" value="XM_006665220.1"/>
</dbReference>
<dbReference type="InterPro" id="IPR000719">
    <property type="entry name" value="Prot_kinase_dom"/>
</dbReference>
<feature type="compositionally biased region" description="Basic and acidic residues" evidence="11">
    <location>
        <begin position="1095"/>
        <end position="1105"/>
    </location>
</feature>
<dbReference type="GO" id="GO:0005524">
    <property type="term" value="F:ATP binding"/>
    <property type="evidence" value="ECO:0007669"/>
    <property type="project" value="UniProtKB-UniRule"/>
</dbReference>
<feature type="compositionally biased region" description="Low complexity" evidence="11">
    <location>
        <begin position="1127"/>
        <end position="1140"/>
    </location>
</feature>
<feature type="compositionally biased region" description="Polar residues" evidence="11">
    <location>
        <begin position="296"/>
        <end position="311"/>
    </location>
</feature>
<feature type="compositionally biased region" description="Basic and acidic residues" evidence="11">
    <location>
        <begin position="437"/>
        <end position="452"/>
    </location>
</feature>
<feature type="region of interest" description="Disordered" evidence="11">
    <location>
        <begin position="865"/>
        <end position="1000"/>
    </location>
</feature>
<feature type="compositionally biased region" description="Polar residues" evidence="11">
    <location>
        <begin position="319"/>
        <end position="335"/>
    </location>
</feature>
<feature type="compositionally biased region" description="Polar residues" evidence="11">
    <location>
        <begin position="1226"/>
        <end position="1248"/>
    </location>
</feature>
<feature type="compositionally biased region" description="Polar residues" evidence="11">
    <location>
        <begin position="380"/>
        <end position="392"/>
    </location>
</feature>
<dbReference type="PANTHER" id="PTHR24346">
    <property type="entry name" value="MAP/MICROTUBULE AFFINITY-REGULATING KINASE"/>
    <property type="match status" value="1"/>
</dbReference>
<keyword evidence="7 10" id="KW-0067">ATP-binding</keyword>
<comment type="catalytic activity">
    <reaction evidence="8">
        <text>L-threonyl-[protein] + ATP = O-phospho-L-threonyl-[protein] + ADP + H(+)</text>
        <dbReference type="Rhea" id="RHEA:46608"/>
        <dbReference type="Rhea" id="RHEA-COMP:11060"/>
        <dbReference type="Rhea" id="RHEA-COMP:11605"/>
        <dbReference type="ChEBI" id="CHEBI:15378"/>
        <dbReference type="ChEBI" id="CHEBI:30013"/>
        <dbReference type="ChEBI" id="CHEBI:30616"/>
        <dbReference type="ChEBI" id="CHEBI:61977"/>
        <dbReference type="ChEBI" id="CHEBI:456216"/>
        <dbReference type="EC" id="2.7.11.1"/>
    </reaction>
</comment>
<organism evidence="13 14">
    <name type="scientific">Cordyceps militaris (strain CM01)</name>
    <name type="common">Caterpillar fungus</name>
    <dbReference type="NCBI Taxonomy" id="983644"/>
    <lineage>
        <taxon>Eukaryota</taxon>
        <taxon>Fungi</taxon>
        <taxon>Dikarya</taxon>
        <taxon>Ascomycota</taxon>
        <taxon>Pezizomycotina</taxon>
        <taxon>Sordariomycetes</taxon>
        <taxon>Hypocreomycetidae</taxon>
        <taxon>Hypocreales</taxon>
        <taxon>Cordycipitaceae</taxon>
        <taxon>Cordyceps</taxon>
    </lineage>
</organism>
<keyword evidence="5 10" id="KW-0547">Nucleotide-binding</keyword>
<dbReference type="PROSITE" id="PS50011">
    <property type="entry name" value="PROTEIN_KINASE_DOM"/>
    <property type="match status" value="1"/>
</dbReference>
<evidence type="ECO:0000256" key="2">
    <source>
        <dbReference type="ARBA" id="ARBA00022527"/>
    </source>
</evidence>
<evidence type="ECO:0000313" key="14">
    <source>
        <dbReference type="Proteomes" id="UP000001610"/>
    </source>
</evidence>
<feature type="region of interest" description="Disordered" evidence="11">
    <location>
        <begin position="143"/>
        <end position="183"/>
    </location>
</feature>
<evidence type="ECO:0000313" key="13">
    <source>
        <dbReference type="EMBL" id="EGX95406.1"/>
    </source>
</evidence>
<feature type="region of interest" description="Disordered" evidence="11">
    <location>
        <begin position="1176"/>
        <end position="1319"/>
    </location>
</feature>
<evidence type="ECO:0000256" key="9">
    <source>
        <dbReference type="ARBA" id="ARBA00048679"/>
    </source>
</evidence>
<feature type="compositionally biased region" description="Basic residues" evidence="11">
    <location>
        <begin position="513"/>
        <end position="523"/>
    </location>
</feature>
<dbReference type="eggNOG" id="KOG0583">
    <property type="taxonomic scope" value="Eukaryota"/>
</dbReference>
<dbReference type="GO" id="GO:0004674">
    <property type="term" value="F:protein serine/threonine kinase activity"/>
    <property type="evidence" value="ECO:0007669"/>
    <property type="project" value="UniProtKB-KW"/>
</dbReference>
<dbReference type="GO" id="GO:0035556">
    <property type="term" value="P:intracellular signal transduction"/>
    <property type="evidence" value="ECO:0007669"/>
    <property type="project" value="TreeGrafter"/>
</dbReference>
<dbReference type="STRING" id="983644.G3J6S8"/>
<dbReference type="GO" id="GO:0005737">
    <property type="term" value="C:cytoplasm"/>
    <property type="evidence" value="ECO:0007669"/>
    <property type="project" value="UniProtKB-ARBA"/>
</dbReference>
<evidence type="ECO:0000256" key="1">
    <source>
        <dbReference type="ARBA" id="ARBA00012513"/>
    </source>
</evidence>
<proteinExistence type="predicted"/>